<proteinExistence type="predicted"/>
<keyword evidence="1" id="KW-0732">Signal</keyword>
<protein>
    <recommendedName>
        <fullName evidence="4">DUF3078 domain-containing protein</fullName>
    </recommendedName>
</protein>
<evidence type="ECO:0000313" key="2">
    <source>
        <dbReference type="EMBL" id="ANH83261.1"/>
    </source>
</evidence>
<sequence>MKKYLFACLLLTTVIMVHAQDETVKQLQTDANRTITKDPNDTTVKTWKTGGVFNFNIAQGSLSNWAAGGDKFSLALNSLLSTYAFYTKGKHHWDNTLDLNLAYLNTTSQGTRKNDDRIDLVSKYAYDLAKKWDVGLLFNFRSQMLKGFDYADDNSKTLTSKFLSPAYVLLSPGVTYKPVPEFSIFLSPVTTRWTVVMDDSLSARGAYGVDSSKHIKTEFGAFATVNFFKEFSKTISFKSRADLYSNYLHNPQNIDVYWTNLLTMKLGRVFAITYALDLIYDDDVRLFGPNGDAARPQIRSMLGIGLSYRFSNIKK</sequence>
<keyword evidence="3" id="KW-1185">Reference proteome</keyword>
<dbReference type="OrthoDB" id="1495718at2"/>
<dbReference type="AlphaFoldDB" id="A0A1A9I9B4"/>
<feature type="signal peptide" evidence="1">
    <location>
        <begin position="1"/>
        <end position="19"/>
    </location>
</feature>
<dbReference type="EMBL" id="CP015772">
    <property type="protein sequence ID" value="ANH83261.1"/>
    <property type="molecule type" value="Genomic_DNA"/>
</dbReference>
<evidence type="ECO:0000256" key="1">
    <source>
        <dbReference type="SAM" id="SignalP"/>
    </source>
</evidence>
<organism evidence="2 3">
    <name type="scientific">Niabella ginsenosidivorans</name>
    <dbReference type="NCBI Taxonomy" id="1176587"/>
    <lineage>
        <taxon>Bacteria</taxon>
        <taxon>Pseudomonadati</taxon>
        <taxon>Bacteroidota</taxon>
        <taxon>Chitinophagia</taxon>
        <taxon>Chitinophagales</taxon>
        <taxon>Chitinophagaceae</taxon>
        <taxon>Niabella</taxon>
    </lineage>
</organism>
<accession>A0A1A9I9B4</accession>
<dbReference type="KEGG" id="nia:A8C56_21785"/>
<dbReference type="RefSeq" id="WP_067760671.1">
    <property type="nucleotide sequence ID" value="NZ_CP015772.1"/>
</dbReference>
<reference evidence="2 3" key="1">
    <citation type="submission" date="2016-05" db="EMBL/GenBank/DDBJ databases">
        <title>Niabella ginsenosidivorans BS26 whole genome sequencing.</title>
        <authorList>
            <person name="Im W.T."/>
            <person name="Siddiqi M.Z."/>
        </authorList>
    </citation>
    <scope>NUCLEOTIDE SEQUENCE [LARGE SCALE GENOMIC DNA]</scope>
    <source>
        <strain evidence="2 3">BS26</strain>
    </source>
</reference>
<name>A0A1A9I9B4_9BACT</name>
<feature type="chain" id="PRO_5008390111" description="DUF3078 domain-containing protein" evidence="1">
    <location>
        <begin position="20"/>
        <end position="315"/>
    </location>
</feature>
<evidence type="ECO:0000313" key="3">
    <source>
        <dbReference type="Proteomes" id="UP000077667"/>
    </source>
</evidence>
<dbReference type="InterPro" id="IPR021428">
    <property type="entry name" value="DUF3078"/>
</dbReference>
<dbReference type="Proteomes" id="UP000077667">
    <property type="component" value="Chromosome"/>
</dbReference>
<evidence type="ECO:0008006" key="4">
    <source>
        <dbReference type="Google" id="ProtNLM"/>
    </source>
</evidence>
<gene>
    <name evidence="2" type="ORF">A8C56_21785</name>
</gene>
<dbReference type="STRING" id="1176587.A8C56_21785"/>
<dbReference type="Pfam" id="PF11276">
    <property type="entry name" value="DUF3078"/>
    <property type="match status" value="1"/>
</dbReference>